<feature type="transmembrane region" description="Helical" evidence="1">
    <location>
        <begin position="47"/>
        <end position="67"/>
    </location>
</feature>
<protein>
    <submittedName>
        <fullName evidence="3">DUF2214 family protein</fullName>
    </submittedName>
</protein>
<proteinExistence type="predicted"/>
<dbReference type="Pfam" id="PF05425">
    <property type="entry name" value="CopD"/>
    <property type="match status" value="1"/>
</dbReference>
<comment type="caution">
    <text evidence="3">The sequence shown here is derived from an EMBL/GenBank/DDBJ whole genome shotgun (WGS) entry which is preliminary data.</text>
</comment>
<keyword evidence="1" id="KW-0472">Membrane</keyword>
<name>A0A4S3TKU9_9EURY</name>
<dbReference type="GO" id="GO:0016020">
    <property type="term" value="C:membrane"/>
    <property type="evidence" value="ECO:0007669"/>
    <property type="project" value="InterPro"/>
</dbReference>
<feature type="transmembrane region" description="Helical" evidence="1">
    <location>
        <begin position="118"/>
        <end position="138"/>
    </location>
</feature>
<keyword evidence="1" id="KW-0812">Transmembrane</keyword>
<keyword evidence="4" id="KW-1185">Reference proteome</keyword>
<evidence type="ECO:0000313" key="4">
    <source>
        <dbReference type="Proteomes" id="UP000318864"/>
    </source>
</evidence>
<keyword evidence="1" id="KW-1133">Transmembrane helix</keyword>
<feature type="transmembrane region" description="Helical" evidence="1">
    <location>
        <begin position="12"/>
        <end position="31"/>
    </location>
</feature>
<reference evidence="3 4" key="1">
    <citation type="submission" date="2018-10" db="EMBL/GenBank/DDBJ databases">
        <title>Natronolimnobius sp. XQ-INN 246 isolated from Inner Mongolia Autonomous Region of China.</title>
        <authorList>
            <person name="Xue Q."/>
        </authorList>
    </citation>
    <scope>NUCLEOTIDE SEQUENCE [LARGE SCALE GENOMIC DNA]</scope>
    <source>
        <strain evidence="3 4">XQ-INN 246</strain>
    </source>
</reference>
<evidence type="ECO:0000313" key="3">
    <source>
        <dbReference type="EMBL" id="THE64741.1"/>
    </source>
</evidence>
<dbReference type="Proteomes" id="UP000318864">
    <property type="component" value="Unassembled WGS sequence"/>
</dbReference>
<organism evidence="3 4">
    <name type="scientific">Salinadaptatus halalkaliphilus</name>
    <dbReference type="NCBI Taxonomy" id="2419781"/>
    <lineage>
        <taxon>Archaea</taxon>
        <taxon>Methanobacteriati</taxon>
        <taxon>Methanobacteriota</taxon>
        <taxon>Stenosarchaea group</taxon>
        <taxon>Halobacteria</taxon>
        <taxon>Halobacteriales</taxon>
        <taxon>Natrialbaceae</taxon>
        <taxon>Salinadaptatus</taxon>
    </lineage>
</organism>
<gene>
    <name evidence="3" type="ORF">D8Y22_11570</name>
</gene>
<dbReference type="EMBL" id="RBZW01000027">
    <property type="protein sequence ID" value="THE64741.1"/>
    <property type="molecule type" value="Genomic_DNA"/>
</dbReference>
<dbReference type="AlphaFoldDB" id="A0A4S3TKU9"/>
<dbReference type="InterPro" id="IPR008457">
    <property type="entry name" value="Cu-R_CopD_dom"/>
</dbReference>
<dbReference type="RefSeq" id="WP_141464851.1">
    <property type="nucleotide sequence ID" value="NZ_RBZW01000027.1"/>
</dbReference>
<feature type="domain" description="Copper resistance protein D" evidence="2">
    <location>
        <begin position="39"/>
        <end position="135"/>
    </location>
</feature>
<sequence length="140" mass="15013">MVGSQYFVVRTLHLLGVGTVLGGASVLWVAFRTDDVSVRLLSWFEGLFWPIFALVVFTGLGNLVAFGTPPAGTDRGTVLTVKFGCILAVAMGSVVRTFAVVRTQQCDCIPASNPRLRWLYAGTAWLLGGLVVVARVIVRG</sequence>
<accession>A0A4S3TKU9</accession>
<evidence type="ECO:0000256" key="1">
    <source>
        <dbReference type="SAM" id="Phobius"/>
    </source>
</evidence>
<evidence type="ECO:0000259" key="2">
    <source>
        <dbReference type="Pfam" id="PF05425"/>
    </source>
</evidence>
<dbReference type="OrthoDB" id="205725at2157"/>
<feature type="transmembrane region" description="Helical" evidence="1">
    <location>
        <begin position="79"/>
        <end position="98"/>
    </location>
</feature>